<evidence type="ECO:0000313" key="3">
    <source>
        <dbReference type="Proteomes" id="UP000004892"/>
    </source>
</evidence>
<sequence>MKYIVLTIVIFIILLAKPWEINFAGGTPLRDDSTLLKANAARFRIPLTLYPIGDVICNKDSDFPESDKIDRSIERFMRSWSIKGASFALMKNGKLIYSKGYGYADEEADIQTDVQHVFRIASVSKLITAVGIMKLQEEGKLQLSDRVFGPEGILNDSVFLNIKDRKVKKVTVENLLRHQAGFAGAFGDPMFSPVEIARKMHVPAPADLTTLIQYVLKKRLHYYPGTSTLYSNIGYGILTKVIEKVSGMGYEDYIRTHVLQPAGCYDMYLGNNLYEDRLPHEVRYYESSTPEMIPACDGSGELVPKYYGGNNVEGLYGAGGWVASASELLRFLSAIDGDPALPDILQPETITQMTAYAADALPIGWMHVTPKGEWWRSGTLSGTSVLLKKQADGYAWAFITNTSNWKGPRFPSYINQMVTTALKKVSNWPEKNLFDLQHYEPRRFLVSQ</sequence>
<comment type="caution">
    <text evidence="2">The sequence shown here is derived from an EMBL/GenBank/DDBJ whole genome shotgun (WGS) entry which is preliminary data.</text>
</comment>
<dbReference type="SUPFAM" id="SSF56601">
    <property type="entry name" value="beta-lactamase/transpeptidase-like"/>
    <property type="match status" value="1"/>
</dbReference>
<evidence type="ECO:0000313" key="2">
    <source>
        <dbReference type="EMBL" id="EHP49379.1"/>
    </source>
</evidence>
<accession>H1DF61</accession>
<dbReference type="InterPro" id="IPR001466">
    <property type="entry name" value="Beta-lactam-related"/>
</dbReference>
<dbReference type="Gene3D" id="3.40.710.10">
    <property type="entry name" value="DD-peptidase/beta-lactamase superfamily"/>
    <property type="match status" value="1"/>
</dbReference>
<dbReference type="STRING" id="742817.HMPREF9449_00897"/>
<organism evidence="2 3">
    <name type="scientific">Odoribacter laneus YIT 12061</name>
    <dbReference type="NCBI Taxonomy" id="742817"/>
    <lineage>
        <taxon>Bacteria</taxon>
        <taxon>Pseudomonadati</taxon>
        <taxon>Bacteroidota</taxon>
        <taxon>Bacteroidia</taxon>
        <taxon>Bacteroidales</taxon>
        <taxon>Odoribacteraceae</taxon>
        <taxon>Odoribacter</taxon>
    </lineage>
</organism>
<dbReference type="eggNOG" id="COG1680">
    <property type="taxonomic scope" value="Bacteria"/>
</dbReference>
<dbReference type="PATRIC" id="fig|742817.3.peg.953"/>
<proteinExistence type="predicted"/>
<dbReference type="GeneID" id="98068495"/>
<dbReference type="InterPro" id="IPR050491">
    <property type="entry name" value="AmpC-like"/>
</dbReference>
<dbReference type="EMBL" id="ADMC01000014">
    <property type="protein sequence ID" value="EHP49379.1"/>
    <property type="molecule type" value="Genomic_DNA"/>
</dbReference>
<dbReference type="Pfam" id="PF00144">
    <property type="entry name" value="Beta-lactamase"/>
    <property type="match status" value="1"/>
</dbReference>
<gene>
    <name evidence="2" type="ORF">HMPREF9449_00897</name>
</gene>
<protein>
    <recommendedName>
        <fullName evidence="1">Beta-lactamase-related domain-containing protein</fullName>
    </recommendedName>
</protein>
<dbReference type="PANTHER" id="PTHR46825">
    <property type="entry name" value="D-ALANYL-D-ALANINE-CARBOXYPEPTIDASE/ENDOPEPTIDASE AMPH"/>
    <property type="match status" value="1"/>
</dbReference>
<dbReference type="HOGENOM" id="CLU_020027_16_0_10"/>
<dbReference type="Proteomes" id="UP000004892">
    <property type="component" value="Unassembled WGS sequence"/>
</dbReference>
<evidence type="ECO:0000259" key="1">
    <source>
        <dbReference type="Pfam" id="PF00144"/>
    </source>
</evidence>
<feature type="domain" description="Beta-lactamase-related" evidence="1">
    <location>
        <begin position="69"/>
        <end position="406"/>
    </location>
</feature>
<name>H1DF61_9BACT</name>
<reference evidence="2 3" key="1">
    <citation type="submission" date="2012-01" db="EMBL/GenBank/DDBJ databases">
        <title>The Genome Sequence of Odoribacter laneus YIT 12061.</title>
        <authorList>
            <consortium name="The Broad Institute Genome Sequencing Platform"/>
            <person name="Earl A."/>
            <person name="Ward D."/>
            <person name="Feldgarden M."/>
            <person name="Gevers D."/>
            <person name="Morotomi M."/>
            <person name="Young S.K."/>
            <person name="Zeng Q."/>
            <person name="Gargeya S."/>
            <person name="Fitzgerald M."/>
            <person name="Haas B."/>
            <person name="Abouelleil A."/>
            <person name="Alvarado L."/>
            <person name="Arachchi H.M."/>
            <person name="Berlin A."/>
            <person name="Chapman S.B."/>
            <person name="Gearin G."/>
            <person name="Goldberg J."/>
            <person name="Griggs A."/>
            <person name="Gujja S."/>
            <person name="Hansen M."/>
            <person name="Heiman D."/>
            <person name="Howarth C."/>
            <person name="Larimer J."/>
            <person name="Lui A."/>
            <person name="MacDonald P.J.P."/>
            <person name="McCowen C."/>
            <person name="Montmayeur A."/>
            <person name="Murphy C."/>
            <person name="Neiman D."/>
            <person name="Pearson M."/>
            <person name="Priest M."/>
            <person name="Roberts A."/>
            <person name="Saif S."/>
            <person name="Shea T."/>
            <person name="Sisk P."/>
            <person name="Stolte C."/>
            <person name="Sykes S."/>
            <person name="Wortman J."/>
            <person name="Nusbaum C."/>
            <person name="Birren B."/>
        </authorList>
    </citation>
    <scope>NUCLEOTIDE SEQUENCE [LARGE SCALE GENOMIC DNA]</scope>
    <source>
        <strain evidence="2 3">YIT 12061</strain>
    </source>
</reference>
<dbReference type="PANTHER" id="PTHR46825:SF9">
    <property type="entry name" value="BETA-LACTAMASE-RELATED DOMAIN-CONTAINING PROTEIN"/>
    <property type="match status" value="1"/>
</dbReference>
<keyword evidence="3" id="KW-1185">Reference proteome</keyword>
<dbReference type="InterPro" id="IPR012338">
    <property type="entry name" value="Beta-lactam/transpept-like"/>
</dbReference>
<dbReference type="RefSeq" id="WP_009136045.1">
    <property type="nucleotide sequence ID" value="NZ_JH594596.1"/>
</dbReference>
<dbReference type="AlphaFoldDB" id="H1DF61"/>